<dbReference type="InterPro" id="IPR022390">
    <property type="entry name" value="HBDC"/>
</dbReference>
<evidence type="ECO:0000259" key="3">
    <source>
        <dbReference type="Pfam" id="PF20695"/>
    </source>
</evidence>
<comment type="similarity">
    <text evidence="1">Belongs to the UbiD family.</text>
</comment>
<sequence>MRSPASDLREWIALLEKEGELVRVAAEIDPDLEITEIADRVVKSGGPALLFENPRGARHPLLINQFGSERRMCLAFGVERLDDLAQMLGEILELQPPQGLVDKVRSLGKLKSIADSMPKEVSKAPCQEIVLTGDEVDLDVLPIQRCWPLDPAPFITLPAVITKDRATGVRNVGMYRMQKIDRRSTFMHWQIHKDGRADLLAAPDGRIPVAVALGLDPVTAYSASAPLPKHIGELMVAGFLKGSAVQLVKCKTVDLEVPANAEIVLEGWVDRDDVGVEGPFGDHTGFYTPPEEFPIFRISAMTMRRGAIYPSIVVGKPPAEDEWLAKATERIFLPAIRMSVPEIVDYDLPTAGAFHNCVIVSIRKRFPGHARKVMHAVWGLGLMSLTKAVVVVDEHVDVHDYEQVFFYACANVDPKRDILLTEGPIDQLDHATTLQAFGGKIGVDATAKGPAEGARAWPAEIEMSADVRARVDARWAELGIPDARAGATVQNEARARTLTQLLRR</sequence>
<dbReference type="Gene3D" id="3.40.1670.10">
    <property type="entry name" value="UbiD C-terminal domain-like"/>
    <property type="match status" value="1"/>
</dbReference>
<dbReference type="EMBL" id="QQZY01000011">
    <property type="protein sequence ID" value="RDI73221.1"/>
    <property type="molecule type" value="Genomic_DNA"/>
</dbReference>
<evidence type="ECO:0000259" key="2">
    <source>
        <dbReference type="Pfam" id="PF01977"/>
    </source>
</evidence>
<accession>A0A7M2YSS6</accession>
<dbReference type="Proteomes" id="UP000254134">
    <property type="component" value="Unassembled WGS sequence"/>
</dbReference>
<feature type="domain" description="3-octaprenyl-4-hydroxybenzoate carboxy-lyase-like N-terminal" evidence="3">
    <location>
        <begin position="12"/>
        <end position="86"/>
    </location>
</feature>
<evidence type="ECO:0000259" key="4">
    <source>
        <dbReference type="Pfam" id="PF20696"/>
    </source>
</evidence>
<proteinExistence type="inferred from homology"/>
<dbReference type="Pfam" id="PF01977">
    <property type="entry name" value="UbiD"/>
    <property type="match status" value="1"/>
</dbReference>
<protein>
    <submittedName>
        <fullName evidence="5">SCO4490-type menaquinone biosynthesis decarboxylase</fullName>
    </submittedName>
</protein>
<dbReference type="RefSeq" id="WP_114797399.1">
    <property type="nucleotide sequence ID" value="NZ_QQZY01000011.1"/>
</dbReference>
<dbReference type="Gene3D" id="1.20.5.570">
    <property type="entry name" value="Single helix bin"/>
    <property type="match status" value="1"/>
</dbReference>
<evidence type="ECO:0000313" key="6">
    <source>
        <dbReference type="Proteomes" id="UP000254134"/>
    </source>
</evidence>
<dbReference type="Pfam" id="PF20695">
    <property type="entry name" value="UbiD_N"/>
    <property type="match status" value="1"/>
</dbReference>
<dbReference type="SUPFAM" id="SSF50475">
    <property type="entry name" value="FMN-binding split barrel"/>
    <property type="match status" value="1"/>
</dbReference>
<dbReference type="PANTHER" id="PTHR30108:SF17">
    <property type="entry name" value="FERULIC ACID DECARBOXYLASE 1"/>
    <property type="match status" value="1"/>
</dbReference>
<dbReference type="GO" id="GO:0005829">
    <property type="term" value="C:cytosol"/>
    <property type="evidence" value="ECO:0007669"/>
    <property type="project" value="TreeGrafter"/>
</dbReference>
<gene>
    <name evidence="5" type="ORF">Gocc_3016</name>
</gene>
<keyword evidence="6" id="KW-1185">Reference proteome</keyword>
<dbReference type="NCBIfam" id="TIGR00148">
    <property type="entry name" value="UbiD family decarboxylase"/>
    <property type="match status" value="1"/>
</dbReference>
<dbReference type="GO" id="GO:0006744">
    <property type="term" value="P:ubiquinone biosynthetic process"/>
    <property type="evidence" value="ECO:0007669"/>
    <property type="project" value="TreeGrafter"/>
</dbReference>
<dbReference type="GO" id="GO:0008694">
    <property type="term" value="F:4-hydroxy-3-polyprenylbenzoate decarboxylase activity"/>
    <property type="evidence" value="ECO:0007669"/>
    <property type="project" value="TreeGrafter"/>
</dbReference>
<reference evidence="6" key="2">
    <citation type="journal article" date="2019" name="MicrobiologyOpen">
        <title>High-quality draft genome sequence of Gaiella occulta isolated from a 150 meter deep mineral water borehole and comparison with the genome sequences of other deep-branching lineages of the phylum Actinobacteria.</title>
        <authorList>
            <person name="Severino R."/>
            <person name="Froufe H.J.C."/>
            <person name="Barroso C."/>
            <person name="Albuquerque L."/>
            <person name="Lobo-da-Cunha A."/>
            <person name="da Costa M.S."/>
            <person name="Egas C."/>
        </authorList>
    </citation>
    <scope>NUCLEOTIDE SEQUENCE [LARGE SCALE GENOMIC DNA]</scope>
    <source>
        <strain evidence="6">F2-233</strain>
    </source>
</reference>
<organism evidence="5 6">
    <name type="scientific">Gaiella occulta</name>
    <dbReference type="NCBI Taxonomy" id="1002870"/>
    <lineage>
        <taxon>Bacteria</taxon>
        <taxon>Bacillati</taxon>
        <taxon>Actinomycetota</taxon>
        <taxon>Thermoleophilia</taxon>
        <taxon>Gaiellales</taxon>
        <taxon>Gaiellaceae</taxon>
        <taxon>Gaiella</taxon>
    </lineage>
</organism>
<feature type="domain" description="3-octaprenyl-4-hydroxybenzoate carboxy-lyase-like C-terminal" evidence="4">
    <location>
        <begin position="323"/>
        <end position="445"/>
    </location>
</feature>
<dbReference type="InterPro" id="IPR002830">
    <property type="entry name" value="UbiD"/>
</dbReference>
<dbReference type="SUPFAM" id="SSF143968">
    <property type="entry name" value="UbiD C-terminal domain-like"/>
    <property type="match status" value="1"/>
</dbReference>
<evidence type="ECO:0000256" key="1">
    <source>
        <dbReference type="ARBA" id="ARBA00010021"/>
    </source>
</evidence>
<evidence type="ECO:0000313" key="5">
    <source>
        <dbReference type="EMBL" id="RDI73221.1"/>
    </source>
</evidence>
<comment type="caution">
    <text evidence="5">The sequence shown here is derived from an EMBL/GenBank/DDBJ whole genome shotgun (WGS) entry which is preliminary data.</text>
</comment>
<feature type="domain" description="3-octaprenyl-4-hydroxybenzoate carboxy-lyase-like Rift-related" evidence="2">
    <location>
        <begin position="120"/>
        <end position="317"/>
    </location>
</feature>
<dbReference type="InterPro" id="IPR049383">
    <property type="entry name" value="UbiD-like_N"/>
</dbReference>
<dbReference type="NCBIfam" id="TIGR03701">
    <property type="entry name" value="mena_SCO4490"/>
    <property type="match status" value="1"/>
</dbReference>
<dbReference type="PANTHER" id="PTHR30108">
    <property type="entry name" value="3-OCTAPRENYL-4-HYDROXYBENZOATE CARBOXY-LYASE-RELATED"/>
    <property type="match status" value="1"/>
</dbReference>
<dbReference type="InterPro" id="IPR048304">
    <property type="entry name" value="UbiD_Rift_dom"/>
</dbReference>
<dbReference type="AlphaFoldDB" id="A0A7M2YSS6"/>
<dbReference type="OrthoDB" id="9809841at2"/>
<dbReference type="InterPro" id="IPR049381">
    <property type="entry name" value="UbiD-like_C"/>
</dbReference>
<name>A0A7M2YSS6_9ACTN</name>
<reference evidence="5 6" key="1">
    <citation type="submission" date="2018-07" db="EMBL/GenBank/DDBJ databases">
        <title>High-quality-draft genome sequence of Gaiella occulta.</title>
        <authorList>
            <person name="Severino R."/>
            <person name="Froufe H.J.C."/>
            <person name="Rainey F.A."/>
            <person name="Barroso C."/>
            <person name="Albuquerque L."/>
            <person name="Lobo-Da-Cunha A."/>
            <person name="Da Costa M.S."/>
            <person name="Egas C."/>
        </authorList>
    </citation>
    <scope>NUCLEOTIDE SEQUENCE [LARGE SCALE GENOMIC DNA]</scope>
    <source>
        <strain evidence="5 6">F2-233</strain>
    </source>
</reference>
<dbReference type="Pfam" id="PF20696">
    <property type="entry name" value="UbiD_C"/>
    <property type="match status" value="1"/>
</dbReference>